<sequence>MPDGGVTPYPAYKPYTLFSCYSRHVFEIHHKIKTRRAAKNDVLLAIFCWRQAK</sequence>
<dbReference type="Proteomes" id="UP000195338">
    <property type="component" value="Unassembled WGS sequence"/>
</dbReference>
<gene>
    <name evidence="1" type="ORF">BN4901_2979</name>
</gene>
<evidence type="ECO:0000313" key="1">
    <source>
        <dbReference type="EMBL" id="SBW26120.1"/>
    </source>
</evidence>
<keyword evidence="2" id="KW-1185">Reference proteome</keyword>
<protein>
    <submittedName>
        <fullName evidence="1">Uncharacterized protein</fullName>
    </submittedName>
</protein>
<reference evidence="1 2" key="1">
    <citation type="submission" date="2016-04" db="EMBL/GenBank/DDBJ databases">
        <authorList>
            <person name="Mornico D."/>
        </authorList>
    </citation>
    <scope>NUCLEOTIDE SEQUENCE [LARGE SCALE GENOMIC DNA]</scope>
    <source>
        <strain evidence="1 2">A121</strain>
    </source>
</reference>
<proteinExistence type="predicted"/>
<comment type="caution">
    <text evidence="1">The sequence shown here is derived from an EMBL/GenBank/DDBJ whole genome shotgun (WGS) entry which is preliminary data.</text>
</comment>
<dbReference type="EMBL" id="FLUX01000033">
    <property type="protein sequence ID" value="SBW26120.1"/>
    <property type="molecule type" value="Genomic_DNA"/>
</dbReference>
<accession>A0ABY0JRB6</accession>
<name>A0ABY0JRB6_9ENTR</name>
<evidence type="ECO:0000313" key="2">
    <source>
        <dbReference type="Proteomes" id="UP000195338"/>
    </source>
</evidence>
<organism evidence="1 2">
    <name type="scientific">Citrobacter europaeus</name>
    <dbReference type="NCBI Taxonomy" id="1914243"/>
    <lineage>
        <taxon>Bacteria</taxon>
        <taxon>Pseudomonadati</taxon>
        <taxon>Pseudomonadota</taxon>
        <taxon>Gammaproteobacteria</taxon>
        <taxon>Enterobacterales</taxon>
        <taxon>Enterobacteriaceae</taxon>
        <taxon>Citrobacter</taxon>
    </lineage>
</organism>